<dbReference type="AlphaFoldDB" id="A0A2W5E6P4"/>
<proteinExistence type="predicted"/>
<protein>
    <recommendedName>
        <fullName evidence="3">Zinc-finger domain-containing protein</fullName>
    </recommendedName>
</protein>
<dbReference type="Proteomes" id="UP000249645">
    <property type="component" value="Unassembled WGS sequence"/>
</dbReference>
<name>A0A2W5E6P4_9SPHI</name>
<comment type="caution">
    <text evidence="1">The sequence shown here is derived from an EMBL/GenBank/DDBJ whole genome shotgun (WGS) entry which is preliminary data.</text>
</comment>
<sequence length="98" mass="11694">MIKNKLIRNAIINAHAQGNCKHATFLIEKKENTRLTFREWWAMQLHLAICPLCTLYKSQSQLLQQMMVKIFHNRKDRTISMDEARKEALEKLIEERLK</sequence>
<evidence type="ECO:0000313" key="2">
    <source>
        <dbReference type="Proteomes" id="UP000249645"/>
    </source>
</evidence>
<evidence type="ECO:0008006" key="3">
    <source>
        <dbReference type="Google" id="ProtNLM"/>
    </source>
</evidence>
<evidence type="ECO:0000313" key="1">
    <source>
        <dbReference type="EMBL" id="PZP38638.1"/>
    </source>
</evidence>
<reference evidence="1 2" key="1">
    <citation type="submission" date="2017-11" db="EMBL/GenBank/DDBJ databases">
        <title>Infants hospitalized years apart are colonized by the same room-sourced microbial strains.</title>
        <authorList>
            <person name="Brooks B."/>
            <person name="Olm M.R."/>
            <person name="Firek B.A."/>
            <person name="Baker R."/>
            <person name="Thomas B.C."/>
            <person name="Morowitz M.J."/>
            <person name="Banfield J.F."/>
        </authorList>
    </citation>
    <scope>NUCLEOTIDE SEQUENCE [LARGE SCALE GENOMIC DNA]</scope>
    <source>
        <strain evidence="1">S2_009_000_R2_76</strain>
    </source>
</reference>
<accession>A0A2W5E6P4</accession>
<organism evidence="1 2">
    <name type="scientific">Pseudopedobacter saltans</name>
    <dbReference type="NCBI Taxonomy" id="151895"/>
    <lineage>
        <taxon>Bacteria</taxon>
        <taxon>Pseudomonadati</taxon>
        <taxon>Bacteroidota</taxon>
        <taxon>Sphingobacteriia</taxon>
        <taxon>Sphingobacteriales</taxon>
        <taxon>Sphingobacteriaceae</taxon>
        <taxon>Pseudopedobacter</taxon>
    </lineage>
</organism>
<dbReference type="EMBL" id="QFOI01000733">
    <property type="protein sequence ID" value="PZP38638.1"/>
    <property type="molecule type" value="Genomic_DNA"/>
</dbReference>
<gene>
    <name evidence="1" type="ORF">DI598_20545</name>
</gene>